<dbReference type="GO" id="GO:0005524">
    <property type="term" value="F:ATP binding"/>
    <property type="evidence" value="ECO:0007669"/>
    <property type="project" value="UniProtKB-KW"/>
</dbReference>
<dbReference type="Gene3D" id="3.40.50.261">
    <property type="entry name" value="Succinyl-CoA synthetase domains"/>
    <property type="match status" value="2"/>
</dbReference>
<dbReference type="STRING" id="43775.SAMN04489760_102198"/>
<evidence type="ECO:0000256" key="3">
    <source>
        <dbReference type="ARBA" id="ARBA00022840"/>
    </source>
</evidence>
<evidence type="ECO:0000259" key="4">
    <source>
        <dbReference type="SMART" id="SM00881"/>
    </source>
</evidence>
<dbReference type="InterPro" id="IPR032875">
    <property type="entry name" value="Succ_CoA_lig_flav_dom"/>
</dbReference>
<keyword evidence="3" id="KW-0067">ATP-binding</keyword>
<accession>A0A1H7UZJ2</accession>
<keyword evidence="1" id="KW-0436">Ligase</keyword>
<evidence type="ECO:0000313" key="5">
    <source>
        <dbReference type="EMBL" id="SEM02048.1"/>
    </source>
</evidence>
<dbReference type="SUPFAM" id="SSF51735">
    <property type="entry name" value="NAD(P)-binding Rossmann-fold domains"/>
    <property type="match status" value="1"/>
</dbReference>
<dbReference type="AlphaFoldDB" id="A0A1H7UZJ2"/>
<gene>
    <name evidence="5" type="ORF">SAMN04489760_102198</name>
</gene>
<dbReference type="InterPro" id="IPR036291">
    <property type="entry name" value="NAD(P)-bd_dom_sf"/>
</dbReference>
<dbReference type="PANTHER" id="PTHR43334:SF1">
    <property type="entry name" value="3-HYDROXYPROPIONATE--COA LIGASE [ADP-FORMING]"/>
    <property type="match status" value="1"/>
</dbReference>
<dbReference type="Gene3D" id="3.40.50.720">
    <property type="entry name" value="NAD(P)-binding Rossmann-like Domain"/>
    <property type="match status" value="1"/>
</dbReference>
<organism evidence="5 6">
    <name type="scientific">Syntrophus gentianae</name>
    <dbReference type="NCBI Taxonomy" id="43775"/>
    <lineage>
        <taxon>Bacteria</taxon>
        <taxon>Pseudomonadati</taxon>
        <taxon>Thermodesulfobacteriota</taxon>
        <taxon>Syntrophia</taxon>
        <taxon>Syntrophales</taxon>
        <taxon>Syntrophaceae</taxon>
        <taxon>Syntrophus</taxon>
    </lineage>
</organism>
<dbReference type="SUPFAM" id="SSF52210">
    <property type="entry name" value="Succinyl-CoA synthetase domains"/>
    <property type="match status" value="2"/>
</dbReference>
<protein>
    <submittedName>
        <fullName evidence="5">Acyl-CoA synthetase (NDP forming)</fullName>
    </submittedName>
</protein>
<feature type="domain" description="CoA-binding" evidence="4">
    <location>
        <begin position="12"/>
        <end position="112"/>
    </location>
</feature>
<dbReference type="Proteomes" id="UP000198744">
    <property type="component" value="Unassembled WGS sequence"/>
</dbReference>
<keyword evidence="6" id="KW-1185">Reference proteome</keyword>
<dbReference type="InterPro" id="IPR003781">
    <property type="entry name" value="CoA-bd"/>
</dbReference>
<evidence type="ECO:0000313" key="6">
    <source>
        <dbReference type="Proteomes" id="UP000198744"/>
    </source>
</evidence>
<dbReference type="EMBL" id="FOBS01000002">
    <property type="protein sequence ID" value="SEM02048.1"/>
    <property type="molecule type" value="Genomic_DNA"/>
</dbReference>
<name>A0A1H7UZJ2_9BACT</name>
<dbReference type="Pfam" id="PF13380">
    <property type="entry name" value="CoA_binding_2"/>
    <property type="match status" value="1"/>
</dbReference>
<reference evidence="5 6" key="1">
    <citation type="submission" date="2016-10" db="EMBL/GenBank/DDBJ databases">
        <authorList>
            <person name="de Groot N.N."/>
        </authorList>
    </citation>
    <scope>NUCLEOTIDE SEQUENCE [LARGE SCALE GENOMIC DNA]</scope>
    <source>
        <strain evidence="5 6">DSM 8423</strain>
    </source>
</reference>
<evidence type="ECO:0000256" key="1">
    <source>
        <dbReference type="ARBA" id="ARBA00022598"/>
    </source>
</evidence>
<evidence type="ECO:0000256" key="2">
    <source>
        <dbReference type="ARBA" id="ARBA00022741"/>
    </source>
</evidence>
<dbReference type="PANTHER" id="PTHR43334">
    <property type="entry name" value="ACETATE--COA LIGASE [ADP-FORMING]"/>
    <property type="match status" value="1"/>
</dbReference>
<keyword evidence="2" id="KW-0547">Nucleotide-binding</keyword>
<dbReference type="OrthoDB" id="9791027at2"/>
<dbReference type="SMART" id="SM00881">
    <property type="entry name" value="CoA_binding"/>
    <property type="match status" value="1"/>
</dbReference>
<dbReference type="InterPro" id="IPR051538">
    <property type="entry name" value="Acyl-CoA_Synth/Transferase"/>
</dbReference>
<dbReference type="InterPro" id="IPR016102">
    <property type="entry name" value="Succinyl-CoA_synth-like"/>
</dbReference>
<dbReference type="Pfam" id="PF13607">
    <property type="entry name" value="Succ_CoA_lig"/>
    <property type="match status" value="1"/>
</dbReference>
<proteinExistence type="predicted"/>
<sequence>MEMTAKESLERLFGGKGVAILGASAKKGKPGNSIIENIRDAGFIGSVYPISITSDSILGFQCCKSLEEISDRIDLVVMVLPADDCVEAAKAIARRKDEKGDISAVVVVSAGFSELGTEEGRSREKALLEALVSRGIRVVGPNCLGVIDTYSGINTNFDIGAYRKGGLSILTQSGAFAVSFLKWAQPGNLVGLNKFVSLGNMSDVNVIDLLRYLADDERTQVIALYLEGTKEGRALIEAAAEVSRKKPVVALKAGKTRIGSIAAASHTGSIAGSFEMYQGVFRQAGVVLASSVIEFYHTAAAFEKMPLPRGNAICVLTVLGGPGTLCVDELISSGAVELARLSEETKSRLRKILIPAANIGKPEGFIDTTPSFSEEQHRDVLKIVLQDPGVSGVIYLTTPPAFMDEEALADNIIAAYKSFPREERKPLLSVIGFGYSVPRLRNRMEEAGMPTIEYPDIAAKVMINMVRYSQYKSRFE</sequence>
<dbReference type="GO" id="GO:0016874">
    <property type="term" value="F:ligase activity"/>
    <property type="evidence" value="ECO:0007669"/>
    <property type="project" value="UniProtKB-KW"/>
</dbReference>